<organism evidence="4 6">
    <name type="scientific">Tepidimonas alkaliphilus</name>
    <dbReference type="NCBI Taxonomy" id="2588942"/>
    <lineage>
        <taxon>Bacteria</taxon>
        <taxon>Pseudomonadati</taxon>
        <taxon>Pseudomonadota</taxon>
        <taxon>Betaproteobacteria</taxon>
        <taxon>Burkholderiales</taxon>
        <taxon>Tepidimonas</taxon>
    </lineage>
</organism>
<dbReference type="OrthoDB" id="9181961at2"/>
<protein>
    <recommendedName>
        <fullName evidence="3">Single-stranded DNA-binding protein</fullName>
    </recommendedName>
</protein>
<evidence type="ECO:0000313" key="6">
    <source>
        <dbReference type="Proteomes" id="UP000315736"/>
    </source>
</evidence>
<keyword evidence="2" id="KW-0238">DNA-binding</keyword>
<evidence type="ECO:0000256" key="2">
    <source>
        <dbReference type="ARBA" id="ARBA00023125"/>
    </source>
</evidence>
<dbReference type="Pfam" id="PF02303">
    <property type="entry name" value="Phage_DNA_bind"/>
    <property type="match status" value="1"/>
</dbReference>
<dbReference type="GO" id="GO:0006260">
    <property type="term" value="P:DNA replication"/>
    <property type="evidence" value="ECO:0007669"/>
    <property type="project" value="UniProtKB-KW"/>
</dbReference>
<gene>
    <name evidence="4" type="ORF">Talka_00385</name>
    <name evidence="5" type="ORF">Talka_00391</name>
</gene>
<evidence type="ECO:0000313" key="5">
    <source>
        <dbReference type="EMBL" id="TSE21711.1"/>
    </source>
</evidence>
<dbReference type="SUPFAM" id="SSF50249">
    <property type="entry name" value="Nucleic acid-binding proteins"/>
    <property type="match status" value="1"/>
</dbReference>
<dbReference type="AlphaFoldDB" id="A0A554WDP5"/>
<dbReference type="Proteomes" id="UP000315736">
    <property type="component" value="Unassembled WGS sequence"/>
</dbReference>
<evidence type="ECO:0000313" key="4">
    <source>
        <dbReference type="EMBL" id="TSE21705.1"/>
    </source>
</evidence>
<dbReference type="EMBL" id="VJNB01000001">
    <property type="protein sequence ID" value="TSE21711.1"/>
    <property type="molecule type" value="Genomic_DNA"/>
</dbReference>
<dbReference type="GO" id="GO:0003697">
    <property type="term" value="F:single-stranded DNA binding"/>
    <property type="evidence" value="ECO:0007669"/>
    <property type="project" value="InterPro"/>
</dbReference>
<reference evidence="4 6" key="1">
    <citation type="submission" date="2019-07" db="EMBL/GenBank/DDBJ databases">
        <title>Tepidimonas alkaliphilus YIM 72238 draft genome.</title>
        <authorList>
            <person name="Da Costa M.S."/>
            <person name="Froufe H.J.C."/>
            <person name="Egas C."/>
            <person name="Albuquerque L."/>
        </authorList>
    </citation>
    <scope>NUCLEOTIDE SEQUENCE [LARGE SCALE GENOMIC DNA]</scope>
    <source>
        <strain evidence="4 6">YIM 72238</strain>
    </source>
</reference>
<comment type="caution">
    <text evidence="4">The sequence shown here is derived from an EMBL/GenBank/DDBJ whole genome shotgun (WGS) entry which is preliminary data.</text>
</comment>
<evidence type="ECO:0000256" key="3">
    <source>
        <dbReference type="ARBA" id="ARBA00030596"/>
    </source>
</evidence>
<dbReference type="InterPro" id="IPR003512">
    <property type="entry name" value="Phage_M13_G5P_DNA-bd"/>
</dbReference>
<dbReference type="Gene3D" id="2.40.50.140">
    <property type="entry name" value="Nucleic acid-binding proteins"/>
    <property type="match status" value="1"/>
</dbReference>
<keyword evidence="6" id="KW-1185">Reference proteome</keyword>
<dbReference type="InterPro" id="IPR012340">
    <property type="entry name" value="NA-bd_OB-fold"/>
</dbReference>
<sequence length="96" mass="10681">MIKIEIDTAEVRELRGESKVTGKPYHIRIQSGYAFVTGPDGKPARYPERFEFLLDAEQAPYPPGVYQLHPSAIRVREGRLTLASVVLAPVKQSAMA</sequence>
<keyword evidence="1" id="KW-0235">DNA replication</keyword>
<proteinExistence type="predicted"/>
<accession>A0A554WDP5</accession>
<dbReference type="RefSeq" id="WP_143889401.1">
    <property type="nucleotide sequence ID" value="NZ_VJNB01000001.1"/>
</dbReference>
<dbReference type="EMBL" id="VJNB01000001">
    <property type="protein sequence ID" value="TSE21705.1"/>
    <property type="molecule type" value="Genomic_DNA"/>
</dbReference>
<name>A0A554WDP5_9BURK</name>
<evidence type="ECO:0000256" key="1">
    <source>
        <dbReference type="ARBA" id="ARBA00022705"/>
    </source>
</evidence>